<reference evidence="2" key="1">
    <citation type="journal article" date="2024" name="Proc. Natl. Acad. Sci. U.S.A.">
        <title>Extraordinary preservation of gene collinearity over three hundred million years revealed in homosporous lycophytes.</title>
        <authorList>
            <person name="Li C."/>
            <person name="Wickell D."/>
            <person name="Kuo L.Y."/>
            <person name="Chen X."/>
            <person name="Nie B."/>
            <person name="Liao X."/>
            <person name="Peng D."/>
            <person name="Ji J."/>
            <person name="Jenkins J."/>
            <person name="Williams M."/>
            <person name="Shu S."/>
            <person name="Plott C."/>
            <person name="Barry K."/>
            <person name="Rajasekar S."/>
            <person name="Grimwood J."/>
            <person name="Han X."/>
            <person name="Sun S."/>
            <person name="Hou Z."/>
            <person name="He W."/>
            <person name="Dai G."/>
            <person name="Sun C."/>
            <person name="Schmutz J."/>
            <person name="Leebens-Mack J.H."/>
            <person name="Li F.W."/>
            <person name="Wang L."/>
        </authorList>
    </citation>
    <scope>NUCLEOTIDE SEQUENCE [LARGE SCALE GENOMIC DNA]</scope>
    <source>
        <strain evidence="2">cv. PW_Plant_1</strain>
    </source>
</reference>
<evidence type="ECO:0000313" key="1">
    <source>
        <dbReference type="EMBL" id="KAJ7543471.1"/>
    </source>
</evidence>
<organism evidence="1 2">
    <name type="scientific">Diphasiastrum complanatum</name>
    <name type="common">Issler's clubmoss</name>
    <name type="synonym">Lycopodium complanatum</name>
    <dbReference type="NCBI Taxonomy" id="34168"/>
    <lineage>
        <taxon>Eukaryota</taxon>
        <taxon>Viridiplantae</taxon>
        <taxon>Streptophyta</taxon>
        <taxon>Embryophyta</taxon>
        <taxon>Tracheophyta</taxon>
        <taxon>Lycopodiopsida</taxon>
        <taxon>Lycopodiales</taxon>
        <taxon>Lycopodiaceae</taxon>
        <taxon>Lycopodioideae</taxon>
        <taxon>Diphasiastrum</taxon>
    </lineage>
</organism>
<keyword evidence="2" id="KW-1185">Reference proteome</keyword>
<dbReference type="EMBL" id="CM055100">
    <property type="protein sequence ID" value="KAJ7543471.1"/>
    <property type="molecule type" value="Genomic_DNA"/>
</dbReference>
<dbReference type="Proteomes" id="UP001162992">
    <property type="component" value="Chromosome 9"/>
</dbReference>
<proteinExistence type="predicted"/>
<gene>
    <name evidence="1" type="ORF">O6H91_09G039500</name>
</gene>
<protein>
    <submittedName>
        <fullName evidence="1">Uncharacterized protein</fullName>
    </submittedName>
</protein>
<accession>A0ACC2CN86</accession>
<name>A0ACC2CN86_DIPCM</name>
<comment type="caution">
    <text evidence="1">The sequence shown here is derived from an EMBL/GenBank/DDBJ whole genome shotgun (WGS) entry which is preliminary data.</text>
</comment>
<evidence type="ECO:0000313" key="2">
    <source>
        <dbReference type="Proteomes" id="UP001162992"/>
    </source>
</evidence>
<sequence length="812" mass="91959">MDNVGKEQSRMDLLALQGRMKQDPGGYEEELLLQFRHFHACIAVFSVQSPFQTTAGTSAISSYDPTAAKELADMAMFLAHVTPSYPQHLSQFPKQLLGLLKSQGHSLPAFLRRHLTQALILLRNRQMIELIEILPVLMELQLTGDRVVRKLAFSHVVHDICRLNRKHRNEATNRGLQNALFPILQDDNENKAKHVLALICELHRRKVWMDERVANAICAACFHKSSRIMIAALRFLHGYDEKDNDEEDSDESSEEEEESKHSVSAAVSREAVYKAFHKGTASSRKKKQAKLERARRSLKKQQRLQSHGVDRGSFAPLQHLHDPQGFAEKLFARLNTCNERFEVKLMLMMVVSRAVGMHRLILLNFYPYVQRYIQPHQRDVTQLLATAVQACHDMVPPDAVEPMLRQLVNQFVHDRARPEVIAVGLNVVREICLRIPLIMTRELLQDLAMYKKSHEKAVASAARSIIAVYRQLCPSLLEKRDRGRNANILAQPKAFGQIVVASDVPGAELLLQQNENDIDILDDDVSYCGSDSEANSESSENASDKVDELDNLDDASTKSASEVQQEQSEDDEDIVESDSGQDWMDSEEDEKEEECSKEQTGMTEAMLNCAEPLNSDYSCGKKRKVEEAFEVKHEEPSTNQSLRQLKKLATNISSRFSDGLNGKAKDGILSNEDFEHIRQLQAKQAAEAALAKQGIGKVNQKRKEPEMKLPTSDTLGNRRVNPTYLEAKIHKRREKEERLASARAGREDRLAYGARTAIKKKKTGGLSNRQKEKRKGLPLAAKRAKIAARSREQKRSKSRSNKQFRGKKAWKQ</sequence>